<dbReference type="EMBL" id="SMJW01000089">
    <property type="protein sequence ID" value="TDC13826.1"/>
    <property type="molecule type" value="Genomic_DNA"/>
</dbReference>
<evidence type="ECO:0000313" key="3">
    <source>
        <dbReference type="EMBL" id="TDC13826.1"/>
    </source>
</evidence>
<dbReference type="RefSeq" id="WP_131940644.1">
    <property type="nucleotide sequence ID" value="NZ_BAAAMX010000001.1"/>
</dbReference>
<keyword evidence="4" id="KW-1185">Reference proteome</keyword>
<dbReference type="AlphaFoldDB" id="A0A4V2XMC8"/>
<accession>A0A4V2XMC8</accession>
<proteinExistence type="predicted"/>
<organism evidence="3 4">
    <name type="scientific">Actinomadura bangladeshensis</name>
    <dbReference type="NCBI Taxonomy" id="453573"/>
    <lineage>
        <taxon>Bacteria</taxon>
        <taxon>Bacillati</taxon>
        <taxon>Actinomycetota</taxon>
        <taxon>Actinomycetes</taxon>
        <taxon>Streptosporangiales</taxon>
        <taxon>Thermomonosporaceae</taxon>
        <taxon>Actinomadura</taxon>
    </lineage>
</organism>
<dbReference type="PROSITE" id="PS51257">
    <property type="entry name" value="PROKAR_LIPOPROTEIN"/>
    <property type="match status" value="1"/>
</dbReference>
<evidence type="ECO:0000256" key="1">
    <source>
        <dbReference type="ARBA" id="ARBA00022729"/>
    </source>
</evidence>
<feature type="chain" id="PRO_5039274707" evidence="2">
    <location>
        <begin position="32"/>
        <end position="398"/>
    </location>
</feature>
<protein>
    <submittedName>
        <fullName evidence="3">ABC transporter substrate-binding protein</fullName>
    </submittedName>
</protein>
<evidence type="ECO:0000313" key="4">
    <source>
        <dbReference type="Proteomes" id="UP000295431"/>
    </source>
</evidence>
<gene>
    <name evidence="3" type="ORF">E1284_18770</name>
</gene>
<dbReference type="Pfam" id="PF13416">
    <property type="entry name" value="SBP_bac_8"/>
    <property type="match status" value="1"/>
</dbReference>
<name>A0A4V2XMC8_9ACTN</name>
<reference evidence="3 4" key="1">
    <citation type="submission" date="2019-03" db="EMBL/GenBank/DDBJ databases">
        <title>Draft genome sequences of novel Actinobacteria.</title>
        <authorList>
            <person name="Sahin N."/>
            <person name="Ay H."/>
            <person name="Saygin H."/>
        </authorList>
    </citation>
    <scope>NUCLEOTIDE SEQUENCE [LARGE SCALE GENOMIC DNA]</scope>
    <source>
        <strain evidence="3 4">DSM 45347</strain>
    </source>
</reference>
<feature type="signal peptide" evidence="2">
    <location>
        <begin position="1"/>
        <end position="31"/>
    </location>
</feature>
<dbReference type="Proteomes" id="UP000295431">
    <property type="component" value="Unassembled WGS sequence"/>
</dbReference>
<keyword evidence="1 2" id="KW-0732">Signal</keyword>
<dbReference type="OrthoDB" id="366726at2"/>
<dbReference type="SUPFAM" id="SSF53850">
    <property type="entry name" value="Periplasmic binding protein-like II"/>
    <property type="match status" value="1"/>
</dbReference>
<dbReference type="InterPro" id="IPR006059">
    <property type="entry name" value="SBP"/>
</dbReference>
<evidence type="ECO:0000256" key="2">
    <source>
        <dbReference type="SAM" id="SignalP"/>
    </source>
</evidence>
<sequence>MIRTTIPRGHRARAGAAVLATLATAALGACAPSTGGEEAAEKPLPAVTVEDAASFDLNALVAAAKKEGSVLAYDGSGDVKDMAAAFEKKYGIKAEGVKSKAAATAEKMTREAQAKNVTIDVSLFEDGPMLVGQLLPQGIVKTWIPPDLAKDIDEKNRNPLMMISKAYVFAYNPKLNPGGCPVKNMWELTEPQWKGKVMMQDPLGKEVFTQWFTQMSEQGTDKLAAAYGKLGKGELKTEEKDAAYEWVKRLAKNDPVLTSEDEDVATAVGAPNQTRTTIGLFSIAKFRDLEDKKFTMKVCEGLAPWTGFAYPKFATIATGSKHPNAAKLFVHFAMEKEGFDLEAHSGGVSGNNAVGVSPANPPGLTDWNTQLYWFSSDKLIADFRARQDIKDFWRVNHS</sequence>
<comment type="caution">
    <text evidence="3">The sequence shown here is derived from an EMBL/GenBank/DDBJ whole genome shotgun (WGS) entry which is preliminary data.</text>
</comment>
<dbReference type="PANTHER" id="PTHR30006">
    <property type="entry name" value="THIAMINE-BINDING PERIPLASMIC PROTEIN-RELATED"/>
    <property type="match status" value="1"/>
</dbReference>
<dbReference type="Gene3D" id="3.40.190.10">
    <property type="entry name" value="Periplasmic binding protein-like II"/>
    <property type="match status" value="2"/>
</dbReference>